<proteinExistence type="predicted"/>
<gene>
    <name evidence="1" type="ORF">ARMGADRAFT_1076495</name>
</gene>
<dbReference type="EMBL" id="KZ293650">
    <property type="protein sequence ID" value="PBK96312.1"/>
    <property type="molecule type" value="Genomic_DNA"/>
</dbReference>
<protein>
    <submittedName>
        <fullName evidence="1">Uncharacterized protein</fullName>
    </submittedName>
</protein>
<organism evidence="1 2">
    <name type="scientific">Armillaria gallica</name>
    <name type="common">Bulbous honey fungus</name>
    <name type="synonym">Armillaria bulbosa</name>
    <dbReference type="NCBI Taxonomy" id="47427"/>
    <lineage>
        <taxon>Eukaryota</taxon>
        <taxon>Fungi</taxon>
        <taxon>Dikarya</taxon>
        <taxon>Basidiomycota</taxon>
        <taxon>Agaricomycotina</taxon>
        <taxon>Agaricomycetes</taxon>
        <taxon>Agaricomycetidae</taxon>
        <taxon>Agaricales</taxon>
        <taxon>Marasmiineae</taxon>
        <taxon>Physalacriaceae</taxon>
        <taxon>Armillaria</taxon>
    </lineage>
</organism>
<dbReference type="Proteomes" id="UP000217790">
    <property type="component" value="Unassembled WGS sequence"/>
</dbReference>
<evidence type="ECO:0000313" key="1">
    <source>
        <dbReference type="EMBL" id="PBK96312.1"/>
    </source>
</evidence>
<accession>A0A2H3DXZ1</accession>
<dbReference type="AlphaFoldDB" id="A0A2H3DXZ1"/>
<name>A0A2H3DXZ1_ARMGA</name>
<evidence type="ECO:0000313" key="2">
    <source>
        <dbReference type="Proteomes" id="UP000217790"/>
    </source>
</evidence>
<dbReference type="InParanoid" id="A0A2H3DXZ1"/>
<dbReference type="OrthoDB" id="10600032at2759"/>
<reference evidence="2" key="1">
    <citation type="journal article" date="2017" name="Nat. Ecol. Evol.">
        <title>Genome expansion and lineage-specific genetic innovations in the forest pathogenic fungi Armillaria.</title>
        <authorList>
            <person name="Sipos G."/>
            <person name="Prasanna A.N."/>
            <person name="Walter M.C."/>
            <person name="O'Connor E."/>
            <person name="Balint B."/>
            <person name="Krizsan K."/>
            <person name="Kiss B."/>
            <person name="Hess J."/>
            <person name="Varga T."/>
            <person name="Slot J."/>
            <person name="Riley R."/>
            <person name="Boka B."/>
            <person name="Rigling D."/>
            <person name="Barry K."/>
            <person name="Lee J."/>
            <person name="Mihaltcheva S."/>
            <person name="LaButti K."/>
            <person name="Lipzen A."/>
            <person name="Waldron R."/>
            <person name="Moloney N.M."/>
            <person name="Sperisen C."/>
            <person name="Kredics L."/>
            <person name="Vagvoelgyi C."/>
            <person name="Patrignani A."/>
            <person name="Fitzpatrick D."/>
            <person name="Nagy I."/>
            <person name="Doyle S."/>
            <person name="Anderson J.B."/>
            <person name="Grigoriev I.V."/>
            <person name="Gueldener U."/>
            <person name="Muensterkoetter M."/>
            <person name="Nagy L.G."/>
        </authorList>
    </citation>
    <scope>NUCLEOTIDE SEQUENCE [LARGE SCALE GENOMIC DNA]</scope>
    <source>
        <strain evidence="2">Ar21-2</strain>
    </source>
</reference>
<sequence>MAKLARAKEVANNAEADTRYSRLIEGKMVAAETIVCLASKSSSAFAFQKWRRHKPPSESFRTRFETDGSINQDIIPVEWLAASTRRVPEN</sequence>
<keyword evidence="2" id="KW-1185">Reference proteome</keyword>